<name>A0A0G3HB02_9CORY</name>
<evidence type="ECO:0000256" key="1">
    <source>
        <dbReference type="ARBA" id="ARBA00022475"/>
    </source>
</evidence>
<dbReference type="PANTHER" id="PTHR39344:SF1">
    <property type="entry name" value="UPF0182 PROTEIN SLL1060"/>
    <property type="match status" value="1"/>
</dbReference>
<dbReference type="InterPro" id="IPR005372">
    <property type="entry name" value="UPF0182"/>
</dbReference>
<feature type="region of interest" description="Disordered" evidence="6">
    <location>
        <begin position="912"/>
        <end position="956"/>
    </location>
</feature>
<evidence type="ECO:0000256" key="3">
    <source>
        <dbReference type="ARBA" id="ARBA00022989"/>
    </source>
</evidence>
<evidence type="ECO:0000313" key="8">
    <source>
        <dbReference type="Proteomes" id="UP000035548"/>
    </source>
</evidence>
<dbReference type="GO" id="GO:0005886">
    <property type="term" value="C:plasma membrane"/>
    <property type="evidence" value="ECO:0007669"/>
    <property type="project" value="UniProtKB-SubCell"/>
</dbReference>
<dbReference type="NCBIfam" id="NF000825">
    <property type="entry name" value="PRK00068.1"/>
    <property type="match status" value="1"/>
</dbReference>
<reference evidence="8" key="2">
    <citation type="submission" date="2015-05" db="EMBL/GenBank/DDBJ databases">
        <title>Complete genome sequence of Corynebacterium uterequi DSM 45634, isolated from the uterus of a maiden mare.</title>
        <authorList>
            <person name="Ruckert C."/>
            <person name="Albersmeier A."/>
            <person name="Winkler A."/>
            <person name="Tauch A."/>
        </authorList>
    </citation>
    <scope>NUCLEOTIDE SEQUENCE [LARGE SCALE GENOMIC DNA]</scope>
    <source>
        <strain evidence="8">DSM 45634</strain>
    </source>
</reference>
<evidence type="ECO:0000256" key="4">
    <source>
        <dbReference type="ARBA" id="ARBA00023136"/>
    </source>
</evidence>
<feature type="transmembrane region" description="Helical" evidence="5">
    <location>
        <begin position="21"/>
        <end position="43"/>
    </location>
</feature>
<accession>A0A0G3HB02</accession>
<evidence type="ECO:0000256" key="2">
    <source>
        <dbReference type="ARBA" id="ARBA00022692"/>
    </source>
</evidence>
<evidence type="ECO:0000313" key="7">
    <source>
        <dbReference type="EMBL" id="AKK10556.1"/>
    </source>
</evidence>
<feature type="transmembrane region" description="Helical" evidence="5">
    <location>
        <begin position="63"/>
        <end position="85"/>
    </location>
</feature>
<keyword evidence="1 5" id="KW-1003">Cell membrane</keyword>
<dbReference type="OrthoDB" id="9763654at2"/>
<gene>
    <name evidence="7" type="ORF">CUTER_02705</name>
</gene>
<feature type="transmembrane region" description="Helical" evidence="5">
    <location>
        <begin position="115"/>
        <end position="135"/>
    </location>
</feature>
<organism evidence="7 8">
    <name type="scientific">Corynebacterium uterequi</name>
    <dbReference type="NCBI Taxonomy" id="1072256"/>
    <lineage>
        <taxon>Bacteria</taxon>
        <taxon>Bacillati</taxon>
        <taxon>Actinomycetota</taxon>
        <taxon>Actinomycetes</taxon>
        <taxon>Mycobacteriales</taxon>
        <taxon>Corynebacteriaceae</taxon>
        <taxon>Corynebacterium</taxon>
    </lineage>
</organism>
<feature type="transmembrane region" description="Helical" evidence="5">
    <location>
        <begin position="263"/>
        <end position="282"/>
    </location>
</feature>
<proteinExistence type="inferred from homology"/>
<comment type="similarity">
    <text evidence="5">Belongs to the UPF0182 family.</text>
</comment>
<keyword evidence="4 5" id="KW-0472">Membrane</keyword>
<dbReference type="PATRIC" id="fig|1072256.5.peg.536"/>
<dbReference type="Pfam" id="PF03699">
    <property type="entry name" value="UPF0182"/>
    <property type="match status" value="1"/>
</dbReference>
<dbReference type="KEGG" id="cut:CUTER_02705"/>
<dbReference type="RefSeq" id="WP_082121236.1">
    <property type="nucleotide sequence ID" value="NZ_CP011546.1"/>
</dbReference>
<dbReference type="AlphaFoldDB" id="A0A0G3HB02"/>
<feature type="transmembrane region" description="Helical" evidence="5">
    <location>
        <begin position="215"/>
        <end position="234"/>
    </location>
</feature>
<sequence length="998" mass="109136">MTAGSSPFNATAKTPSRSLSGVLALLSLIIVVLPIVVGIYTDWLWFGELGFRGVFTVTYLTRIVLFLLFGVIAAAIVFAAAFLAWRSRPAAFSGFDANSPIMQNRHGIEKSVRGVLLIIPIIVGVATGFMAQGAWRSALLFINRKPFGVADPQFGRDYGFYAFTLPALEILVSMFAIVLVVAFVVSLLGHYLLGNIRIASQEAGVQGYIAPAARAQLAVIAGLWMLTQVARFWLDRYTLLYTQHDIFSGAGYTEINAVLPAKIILMVIAVVVAGAFFASMIVKDLRIPALATALMVLSAVVIGTAWPLVVEQFSVQPNRQAKENEYIARNIDATRYAYGVTNDEVTYLRDWGAGEEPDEKVAEDRPTIANLRLLDPDIVAPTFTQMQQLRNFYGFPDTLQMDRYEVDGQMRDFVVAARELDPNALRENQLDWINRHTVYTHGNGFVAARANTVDEAPQEAGSTRGGFPVYTVSDLQTMAAAEESEAEELGIKVDQPRIYYGPVIASAADGADYAIVGNDTGGDYEYDTDNSQFTYDGAGGVGVGNWFNRSAYALKYQELNFLLSDRVNSSSKILYDRDPRERVEEVAPWLTTDSETYPVVVDGRIKWVVDGYTTLSQLPYSEQTSLSDATTDSLNQDGTTQRLITDQVGYIRNSVKATVDAYDGTVTLYEFDTEDPVLKAWMGVFPDTVRPASEISDELREHFRYPMDLFRVQREILAEYHIDDPNVFFNNDAFWSVPGDPTATGDSQNLDQPPYYVVATDPQDPTRSSFQLITPYRGLQREFLAAHMAVTSDPDNYGQITVRVLPTNTQTQGPRQAQDAMMSSDQVARDRTLWEGTNTLQNGNLLTLPVGGGEILYVEPIYSQRSNQDSAFPKLLRMLVSYKGRVGYAPTIGEALEQVGISAEAAQQVAGATATDDADAGKVPDDAKGVGEATDAAADAAAPSKPTTAAGSEGEAIARINDALNGLEQARGGSHEEYGKALDELDAAVAEYRSLTAS</sequence>
<dbReference type="HAMAP" id="MF_01600">
    <property type="entry name" value="UPF0182"/>
    <property type="match status" value="1"/>
</dbReference>
<feature type="transmembrane region" description="Helical" evidence="5">
    <location>
        <begin position="170"/>
        <end position="194"/>
    </location>
</feature>
<evidence type="ECO:0000256" key="6">
    <source>
        <dbReference type="SAM" id="MobiDB-lite"/>
    </source>
</evidence>
<evidence type="ECO:0000256" key="5">
    <source>
        <dbReference type="HAMAP-Rule" id="MF_01600"/>
    </source>
</evidence>
<comment type="subcellular location">
    <subcellularLocation>
        <location evidence="5">Cell membrane</location>
        <topology evidence="5">Multi-pass membrane protein</topology>
    </subcellularLocation>
</comment>
<feature type="compositionally biased region" description="Basic and acidic residues" evidence="6">
    <location>
        <begin position="919"/>
        <end position="929"/>
    </location>
</feature>
<dbReference type="EMBL" id="CP011546">
    <property type="protein sequence ID" value="AKK10556.1"/>
    <property type="molecule type" value="Genomic_DNA"/>
</dbReference>
<keyword evidence="3 5" id="KW-1133">Transmembrane helix</keyword>
<dbReference type="PANTHER" id="PTHR39344">
    <property type="entry name" value="UPF0182 PROTEIN SLL1060"/>
    <property type="match status" value="1"/>
</dbReference>
<reference evidence="7 8" key="1">
    <citation type="journal article" date="2015" name="Genome Announc.">
        <title>Virulence Factor Genes Detected in the Complete Genome Sequence of Corynebacterium uterequi DSM 45634, Isolated from the Uterus of a Maiden Mare.</title>
        <authorList>
            <person name="Ruckert C."/>
            <person name="Kriete M."/>
            <person name="Jaenicke S."/>
            <person name="Winkler A."/>
            <person name="Tauch A."/>
        </authorList>
    </citation>
    <scope>NUCLEOTIDE SEQUENCE [LARGE SCALE GENOMIC DNA]</scope>
    <source>
        <strain evidence="7 8">DSM 45634</strain>
    </source>
</reference>
<feature type="compositionally biased region" description="Low complexity" evidence="6">
    <location>
        <begin position="933"/>
        <end position="950"/>
    </location>
</feature>
<keyword evidence="8" id="KW-1185">Reference proteome</keyword>
<dbReference type="Proteomes" id="UP000035548">
    <property type="component" value="Chromosome"/>
</dbReference>
<dbReference type="GO" id="GO:0005576">
    <property type="term" value="C:extracellular region"/>
    <property type="evidence" value="ECO:0007669"/>
    <property type="project" value="TreeGrafter"/>
</dbReference>
<feature type="transmembrane region" description="Helical" evidence="5">
    <location>
        <begin position="289"/>
        <end position="309"/>
    </location>
</feature>
<keyword evidence="2 5" id="KW-0812">Transmembrane</keyword>
<dbReference type="STRING" id="1072256.CUTER_02705"/>
<protein>
    <recommendedName>
        <fullName evidence="5">UPF0182 protein CUTER_02705</fullName>
    </recommendedName>
</protein>